<accession>M0AGX2</accession>
<dbReference type="RefSeq" id="WP_006111374.1">
    <property type="nucleotide sequence ID" value="NZ_AOIO01000049.1"/>
</dbReference>
<protein>
    <submittedName>
        <fullName evidence="1">Uncharacterized protein</fullName>
    </submittedName>
</protein>
<proteinExistence type="predicted"/>
<reference evidence="1 2" key="1">
    <citation type="journal article" date="2014" name="PLoS Genet.">
        <title>Phylogenetically driven sequencing of extremely halophilic archaea reveals strategies for static and dynamic osmo-response.</title>
        <authorList>
            <person name="Becker E.A."/>
            <person name="Seitzer P.M."/>
            <person name="Tritt A."/>
            <person name="Larsen D."/>
            <person name="Krusor M."/>
            <person name="Yao A.I."/>
            <person name="Wu D."/>
            <person name="Madern D."/>
            <person name="Eisen J.A."/>
            <person name="Darling A.E."/>
            <person name="Facciotti M.T."/>
        </authorList>
    </citation>
    <scope>NUCLEOTIDE SEQUENCE [LARGE SCALE GENOMIC DNA]</scope>
    <source>
        <strain evidence="1 2">DSM 12278</strain>
    </source>
</reference>
<dbReference type="OrthoDB" id="202444at2157"/>
<sequence>MSDQSLSRREFIASGVAAVGAVLGTQSASADIWSDEGGSWAASHITHVGDDAAELEKYQPRLVTLPEDRQRMIGIYGWYADSDRYNTRAYNYWMKYSHQDSLTDRIPFLGSLFAEDAHLGDHEPFTALVDSETGAVQEVLYSGYHHYASVLAAENAHLSAEAVEGKETHTPLEVVTPHHHYRLAGTDDGVLASNTTSMESFLDAFPVWDDDGVWASTDRRTVADPWRVRDTGTWWDKSTLDYQFARIQLFLAWRDEHDNLVGV</sequence>
<dbReference type="AlphaFoldDB" id="M0AGX2"/>
<gene>
    <name evidence="1" type="ORF">C481_21176</name>
</gene>
<evidence type="ECO:0000313" key="1">
    <source>
        <dbReference type="EMBL" id="ELY97142.1"/>
    </source>
</evidence>
<dbReference type="PATRIC" id="fig|29540.5.peg.4271"/>
<dbReference type="eggNOG" id="arCOG13360">
    <property type="taxonomic scope" value="Archaea"/>
</dbReference>
<dbReference type="InterPro" id="IPR006311">
    <property type="entry name" value="TAT_signal"/>
</dbReference>
<dbReference type="PROSITE" id="PS51318">
    <property type="entry name" value="TAT"/>
    <property type="match status" value="1"/>
</dbReference>
<dbReference type="EMBL" id="AOIO01000049">
    <property type="protein sequence ID" value="ELY97142.1"/>
    <property type="molecule type" value="Genomic_DNA"/>
</dbReference>
<keyword evidence="2" id="KW-1185">Reference proteome</keyword>
<dbReference type="Proteomes" id="UP000011554">
    <property type="component" value="Unassembled WGS sequence"/>
</dbReference>
<dbReference type="STRING" id="29540.C481_21176"/>
<comment type="caution">
    <text evidence="1">The sequence shown here is derived from an EMBL/GenBank/DDBJ whole genome shotgun (WGS) entry which is preliminary data.</text>
</comment>
<evidence type="ECO:0000313" key="2">
    <source>
        <dbReference type="Proteomes" id="UP000011554"/>
    </source>
</evidence>
<organism evidence="1 2">
    <name type="scientific">Natrialba asiatica (strain ATCC 700177 / DSM 12278 / JCM 9576 / FERM P-10747 / NBRC 102637 / 172P1)</name>
    <dbReference type="NCBI Taxonomy" id="29540"/>
    <lineage>
        <taxon>Archaea</taxon>
        <taxon>Methanobacteriati</taxon>
        <taxon>Methanobacteriota</taxon>
        <taxon>Stenosarchaea group</taxon>
        <taxon>Halobacteria</taxon>
        <taxon>Halobacteriales</taxon>
        <taxon>Natrialbaceae</taxon>
        <taxon>Natrialba</taxon>
    </lineage>
</organism>
<name>M0AGX2_NATA1</name>